<comment type="caution">
    <text evidence="2">The sequence shown here is derived from an EMBL/GenBank/DDBJ whole genome shotgun (WGS) entry which is preliminary data.</text>
</comment>
<keyword evidence="3" id="KW-1185">Reference proteome</keyword>
<dbReference type="Proteomes" id="UP001597544">
    <property type="component" value="Unassembled WGS sequence"/>
</dbReference>
<sequence>MKLIFSLLFLVTLTVTVCAQQMPQRTQYTQNNFLLNPAVAGIENYTDVRAGYRNQWIGLEGAPTSFYTSIHSSLNKNDRNVKRLSMRGRGSSAGSGANKNNRFYVKPHHGIGAIAQMDKSGLLRTFSLNLNYAYHLPLTREINMSGGVVAGLTQYRLNKNALNLLTPDDPFVAGDIGNMNKVDLGVGIWLYSQSFYVGVSGMQLLRSSSDNAASRPGAALQKHYYATGGVRVRASDLVTLTPSVMVKMADNGLTMVDVNTKLMYAERFWLGASYRHKDAVAATVGVYLNHMLDVSYSQDITTSDLNRVSANTHEIVLGLKLNNAQRVLCPSWIW</sequence>
<keyword evidence="1" id="KW-0732">Signal</keyword>
<dbReference type="NCBIfam" id="TIGR03519">
    <property type="entry name" value="T9SS_PorP_fam"/>
    <property type="match status" value="1"/>
</dbReference>
<gene>
    <name evidence="2" type="ORF">ACFSRY_10645</name>
</gene>
<evidence type="ECO:0000313" key="2">
    <source>
        <dbReference type="EMBL" id="MFD2514325.1"/>
    </source>
</evidence>
<feature type="chain" id="PRO_5046087429" evidence="1">
    <location>
        <begin position="20"/>
        <end position="334"/>
    </location>
</feature>
<organism evidence="2 3">
    <name type="scientific">Pontibacter locisalis</name>
    <dbReference type="NCBI Taxonomy" id="1719035"/>
    <lineage>
        <taxon>Bacteria</taxon>
        <taxon>Pseudomonadati</taxon>
        <taxon>Bacteroidota</taxon>
        <taxon>Cytophagia</taxon>
        <taxon>Cytophagales</taxon>
        <taxon>Hymenobacteraceae</taxon>
        <taxon>Pontibacter</taxon>
    </lineage>
</organism>
<dbReference type="EMBL" id="JBHULU010000015">
    <property type="protein sequence ID" value="MFD2514325.1"/>
    <property type="molecule type" value="Genomic_DNA"/>
</dbReference>
<dbReference type="InterPro" id="IPR019861">
    <property type="entry name" value="PorP/SprF_Bacteroidetes"/>
</dbReference>
<protein>
    <submittedName>
        <fullName evidence="2">Type IX secretion system membrane protein PorP/SprF</fullName>
    </submittedName>
</protein>
<name>A0ABW5IQR4_9BACT</name>
<accession>A0ABW5IQR4</accession>
<dbReference type="RefSeq" id="WP_377506689.1">
    <property type="nucleotide sequence ID" value="NZ_JBHULU010000015.1"/>
</dbReference>
<evidence type="ECO:0000313" key="3">
    <source>
        <dbReference type="Proteomes" id="UP001597544"/>
    </source>
</evidence>
<feature type="signal peptide" evidence="1">
    <location>
        <begin position="1"/>
        <end position="19"/>
    </location>
</feature>
<reference evidence="3" key="1">
    <citation type="journal article" date="2019" name="Int. J. Syst. Evol. Microbiol.">
        <title>The Global Catalogue of Microorganisms (GCM) 10K type strain sequencing project: providing services to taxonomists for standard genome sequencing and annotation.</title>
        <authorList>
            <consortium name="The Broad Institute Genomics Platform"/>
            <consortium name="The Broad Institute Genome Sequencing Center for Infectious Disease"/>
            <person name="Wu L."/>
            <person name="Ma J."/>
        </authorList>
    </citation>
    <scope>NUCLEOTIDE SEQUENCE [LARGE SCALE GENOMIC DNA]</scope>
    <source>
        <strain evidence="3">KCTC 42498</strain>
    </source>
</reference>
<dbReference type="Pfam" id="PF11751">
    <property type="entry name" value="PorP_SprF"/>
    <property type="match status" value="1"/>
</dbReference>
<proteinExistence type="predicted"/>
<evidence type="ECO:0000256" key="1">
    <source>
        <dbReference type="SAM" id="SignalP"/>
    </source>
</evidence>